<dbReference type="Gene3D" id="3.90.182.10">
    <property type="entry name" value="Toxin - Anthrax Protective Antigen,domain 1"/>
    <property type="match status" value="1"/>
</dbReference>
<keyword evidence="9" id="KW-1185">Reference proteome</keyword>
<feature type="domain" description="G8" evidence="6">
    <location>
        <begin position="2308"/>
        <end position="2434"/>
    </location>
</feature>
<dbReference type="InterPro" id="IPR019316">
    <property type="entry name" value="G8_domain"/>
</dbReference>
<dbReference type="SUPFAM" id="SSF56988">
    <property type="entry name" value="Anthrax protective antigen"/>
    <property type="match status" value="1"/>
</dbReference>
<dbReference type="InterPro" id="IPR018170">
    <property type="entry name" value="Aldo/ket_reductase_CS"/>
</dbReference>
<dbReference type="InterPro" id="IPR002909">
    <property type="entry name" value="IPT_dom"/>
</dbReference>
<dbReference type="SMART" id="SM01225">
    <property type="entry name" value="G8"/>
    <property type="match status" value="2"/>
</dbReference>
<dbReference type="PANTHER" id="PTHR46769">
    <property type="entry name" value="POLYCYSTIC KIDNEY AND HEPATIC DISEASE 1 (AUTOSOMAL RECESSIVE)-LIKE 1"/>
    <property type="match status" value="1"/>
</dbReference>
<dbReference type="InterPro" id="IPR014756">
    <property type="entry name" value="Ig_E-set"/>
</dbReference>
<dbReference type="InterPro" id="IPR055401">
    <property type="entry name" value="CEMIP_beta-hel_dom"/>
</dbReference>
<evidence type="ECO:0000256" key="2">
    <source>
        <dbReference type="ARBA" id="ARBA00022729"/>
    </source>
</evidence>
<dbReference type="GO" id="GO:0016491">
    <property type="term" value="F:oxidoreductase activity"/>
    <property type="evidence" value="ECO:0007669"/>
    <property type="project" value="InterPro"/>
</dbReference>
<dbReference type="Proteomes" id="UP000604046">
    <property type="component" value="Unassembled WGS sequence"/>
</dbReference>
<evidence type="ECO:0000256" key="1">
    <source>
        <dbReference type="ARBA" id="ARBA00004196"/>
    </source>
</evidence>
<dbReference type="PANTHER" id="PTHR46769:SF2">
    <property type="entry name" value="FIBROCYSTIN-L ISOFORM 2 PRECURSOR-RELATED"/>
    <property type="match status" value="1"/>
</dbReference>
<dbReference type="InterPro" id="IPR037524">
    <property type="entry name" value="PA14/GLEYA"/>
</dbReference>
<evidence type="ECO:0000313" key="9">
    <source>
        <dbReference type="Proteomes" id="UP000604046"/>
    </source>
</evidence>
<evidence type="ECO:0000256" key="3">
    <source>
        <dbReference type="ARBA" id="ARBA00022737"/>
    </source>
</evidence>
<dbReference type="PROSITE" id="PS51484">
    <property type="entry name" value="G8"/>
    <property type="match status" value="2"/>
</dbReference>
<dbReference type="InterPro" id="IPR011658">
    <property type="entry name" value="PA14_dom"/>
</dbReference>
<keyword evidence="4" id="KW-0325">Glycoprotein</keyword>
<comment type="caution">
    <text evidence="8">The sequence shown here is derived from an EMBL/GenBank/DDBJ whole genome shotgun (WGS) entry which is preliminary data.</text>
</comment>
<protein>
    <submittedName>
        <fullName evidence="8">PKHD1L1 protein</fullName>
    </submittedName>
</protein>
<dbReference type="PROSITE" id="PS51820">
    <property type="entry name" value="PA14"/>
    <property type="match status" value="1"/>
</dbReference>
<evidence type="ECO:0000313" key="8">
    <source>
        <dbReference type="EMBL" id="CAE7197206.1"/>
    </source>
</evidence>
<dbReference type="InterPro" id="IPR023210">
    <property type="entry name" value="NADP_OxRdtase_dom"/>
</dbReference>
<sequence>MCHWARSHSLFTSCCDEGLRRWGVESDEAEDFRVNHLRARALKVQARMKGHQLGAVGTIQRRLAGDDDNDTNSTEDESEDVEAVDTVERLILGLSLNGVRPLCRVAEGCGLNLTDESTALVTSVTPRNGSYSDGVVVTITLTSMHMPSNLQVFFGEHECPNPSVSAGRHHGMWVVTVPLCAFEASDVPVYVLTGAGYAIGASPHTGASFLFQQFLQLFSIMPGNGSFFGGTVANITGAGFGPTPSTNVATIGKVPCEIFEASHHHVLCYVPAAPSELMDADDTGRTQEVKLHVVTPAQPQQAGLWGEYFFFNQGSTIPNLNDRIPDVERVDMTINFEDSNVAWEGLPSANDYAARWTGYLRIQVTGFYTFYLSSDDGSNMYLDGALVVDNDGLHGFRERSSIEMVLQGGSMHALTVLFFENGGNAGCVFKYRGPDTGGQKIVVPASVLSHARYRDAPVLSYLYDRPVLAPTIENLTESSPSELILEGWNFGTSGKVAIGTASNPDANFQCVPTSWTEGRVACNRPELPSGSWQVRLYSDMDGWSNPAPYLLWVVLNVSSVEANDNSVATDSAEEPWVLIMKLADGGILGYDSELWGNVELLNENSPEGEPVNAKYQHYLDVPFTRLRACVGSAHGHCVHHKFDTAWSSALELFSAGYVRDHTVDQAGMIQALGAKPGSYRSCPMLMPGFNVICQHNNKARWGFCANCPSKTCRDESEADAAIGIGLRGEGSSAVGAGWTDYFAPGAGTCSADSETSRNVWLWVANTSATPSGVLHSGFGGGVNLTIHGTGLGFAPAQTKMSVCGEDCPVLTSDGSSATCKVPAMTNIDLVDAQPDAFPTVDLAPYAAKFYTDQGEAESSYARLAFTSSADRQVDLPNTRSSCWFGFELPPSKEAIITAVDFHPPTDPYRRQKVVETVFEMRSFSGNLSWEEIGSVRDTVQTGLSIAQGWTSYPVVGSGPNGTAVGQAFRVRILPNACSSSGELMRGVRFRGIVLNTGNASACPIEVEHVSHPLASSTGGSAWLPAQLSYSLERTPIVSSLTPQRGTARGDTLVTLLGEGLEPLDSAGSPVSVTSENAQIMLNTYACLPLENNMSALSCITTERNNGIQAPSTVLWLAGKGYAIISERAEDTVFRYVDRWSNVYSWLESEPPVDGDSVVVPEGQAIMLDQDSPQLFLLLISGYFEFDRKDLKLDATYIWISGGTFWVGSEEAPFLHQATITLHGDRWHTIELPVIGSKMLAVTDLGGLGTCGHSHGTTVRLSARGKHYADPCPVKLVGRMELHGKPGVSWTRLVETASAGSTLLRLEEPVDWEVGTDMIITPSNRGQDEVRAVKSLQDDGYTVELDSPLRFEHLGIWYFNDEIPTPTDLRAAVGRLNRNVKVQGDERSLRLGNAYMFGVHVGAFHGGVMRIENTEITRSGQAANFGRYSSHWHALSPHRTVDVVDIAYLRNNSYHETFQRAVVVHSTDFALVEHNVAWKTKGHSYFTEAGDEVFANFYHNLAVHPLQHPLLLDDDMDPAGFWLPGFTGWSCRHATMFALLVPAVGGVDPASVPVLSLLGQGGKMPMSGVGLCCRSSARGDAARQGVLDFLLQGGRHLDTAQIYGNHKEVGEGIRQALERGVPREEIFLTTKIYPNDFGWERTVAWVPQMLDELGLQYVDLILLHFASAEALKDCGTPKQCRQETWLALQRFQSQGQVRALGVSNFGPRQMQELIALGGAPVAVNQLEYHPWVPQVHRETVDWCHRNGVVVTAYGSMGSTSYAPQIISQGALQQIGEWHGKTAGQVLLRWAVQHNVSVIPGTSNPKHQAENLQIFDFELGSQEMALLDSIPESERMLHFGHTPDVLEHRSNLAAGCHRGWRVRLIGGVAGQQTDLTFFNNSAHASGFGWHLKPPHAPPTLNVFQNFTAFRCSTGMFYYGTGNIFHDDHRFIECGTGHFMNHLSNGPHTAPFYHNLVLVGNINQDATFSRGGVGIRGPKDNEYFYVSGLTVINYFTSAVLHGCFETTCTMRYERIQWFNSTRRTFNYAAQSGIFWDMDGTLTGYPNGFVSLDYEYNHWPGICSVVPEHVNGVMCGASDGSVRMRRLLVNEQQPWQLDGKDMRVRTSAGFDHVKYDTKKLSGWPVVVVENETFDMRVDDPNDFQELSFLYSTRPYVMEELGYIYNKTTPKDEAIIVHVNFTDWRDHFDASASTARRLDRMPTRDDPFGSHSMMLWQDECDEFNLTDEVSDKCGVYVNDTGLALKAEIDSQPTVDMVHGRLTTVFTMKVEEGTPSGSFRNKFFPRECPKSGCPQPDIVGPGGLKPIRRWSDAAGWPDGKLPVEMDNVVLPPDDNVLLDIETPKLHWLDVQGRLEFDRTVNTTLHAHSVKVWGIFEMGTAADPIPPGVKAEVVLWGDEQSITVIMVEGLFLVNKVIAVLGQFSAVGSTSFQSQAWTRLATTASEGDAEITIRGDQSDWPVGSQIAISATEFPQPPATTETEVRQIASKPVYDAVADTTTLTLSANLTFRHFAGVVDSSAENTQWSRPVLAAAVALLDGRSNVVLRTGEADTDHGGELVIAGSSDGRWEGVANVSNVDFVRMGKHLYQAPALKFNFLGGQQNMSSVENCVFSHSQSGAIEANHVSNLQIVQNVFHRTFRSAVWLRDTCRHDSIVLRKNVAIETFRHPRESRDWIRQFGAYFLEVRPGELVGNIAAGSTDSGFILRPQLRSCQKGDVGTPKLQQDEMNEAVATMTGMFILSGCQGTCNECAQIHGLVAWKNAHAGIITAEQTANVRLDTVLVSDNHIGV</sequence>
<name>A0A812J9D4_9DINO</name>
<feature type="domain" description="G8" evidence="6">
    <location>
        <begin position="1143"/>
        <end position="1294"/>
    </location>
</feature>
<dbReference type="InterPro" id="IPR052387">
    <property type="entry name" value="Fibrocystin"/>
</dbReference>
<keyword evidence="3" id="KW-0677">Repeat</keyword>
<dbReference type="InterPro" id="IPR036812">
    <property type="entry name" value="NAD(P)_OxRdtase_dom_sf"/>
</dbReference>
<evidence type="ECO:0000259" key="7">
    <source>
        <dbReference type="PROSITE" id="PS51820"/>
    </source>
</evidence>
<dbReference type="OrthoDB" id="446578at2759"/>
<organism evidence="8 9">
    <name type="scientific">Symbiodinium natans</name>
    <dbReference type="NCBI Taxonomy" id="878477"/>
    <lineage>
        <taxon>Eukaryota</taxon>
        <taxon>Sar</taxon>
        <taxon>Alveolata</taxon>
        <taxon>Dinophyceae</taxon>
        <taxon>Suessiales</taxon>
        <taxon>Symbiodiniaceae</taxon>
        <taxon>Symbiodinium</taxon>
    </lineage>
</organism>
<feature type="region of interest" description="Disordered" evidence="5">
    <location>
        <begin position="59"/>
        <end position="82"/>
    </location>
</feature>
<dbReference type="Pfam" id="PF00248">
    <property type="entry name" value="Aldo_ket_red"/>
    <property type="match status" value="1"/>
</dbReference>
<gene>
    <name evidence="8" type="primary">PKHD1L1</name>
    <name evidence="8" type="ORF">SNAT2548_LOCUS5567</name>
</gene>
<evidence type="ECO:0000256" key="5">
    <source>
        <dbReference type="SAM" id="MobiDB-lite"/>
    </source>
</evidence>
<accession>A0A812J9D4</accession>
<dbReference type="Gene3D" id="3.20.20.100">
    <property type="entry name" value="NADP-dependent oxidoreductase domain"/>
    <property type="match status" value="1"/>
</dbReference>
<dbReference type="Pfam" id="PF01833">
    <property type="entry name" value="TIG"/>
    <property type="match status" value="3"/>
</dbReference>
<reference evidence="8" key="1">
    <citation type="submission" date="2021-02" db="EMBL/GenBank/DDBJ databases">
        <authorList>
            <person name="Dougan E. K."/>
            <person name="Rhodes N."/>
            <person name="Thang M."/>
            <person name="Chan C."/>
        </authorList>
    </citation>
    <scope>NUCLEOTIDE SEQUENCE</scope>
</reference>
<dbReference type="CDD" id="cd00603">
    <property type="entry name" value="IPT_PCSR"/>
    <property type="match status" value="2"/>
</dbReference>
<proteinExistence type="predicted"/>
<feature type="domain" description="PA14" evidence="7">
    <location>
        <begin position="299"/>
        <end position="447"/>
    </location>
</feature>
<dbReference type="Gene3D" id="2.60.40.10">
    <property type="entry name" value="Immunoglobulins"/>
    <property type="match status" value="3"/>
</dbReference>
<dbReference type="Pfam" id="PF24606">
    <property type="entry name" value="CEMIP_beta-hel"/>
    <property type="match status" value="1"/>
</dbReference>
<dbReference type="PROSITE" id="PS00062">
    <property type="entry name" value="ALDOKETO_REDUCTASE_2"/>
    <property type="match status" value="1"/>
</dbReference>
<dbReference type="PRINTS" id="PR00069">
    <property type="entry name" value="ALDKETRDTASE"/>
</dbReference>
<dbReference type="InterPro" id="IPR013783">
    <property type="entry name" value="Ig-like_fold"/>
</dbReference>
<dbReference type="SMART" id="SM00758">
    <property type="entry name" value="PA14"/>
    <property type="match status" value="1"/>
</dbReference>
<comment type="subcellular location">
    <subcellularLocation>
        <location evidence="1">Cell envelope</location>
    </subcellularLocation>
</comment>
<dbReference type="EMBL" id="CAJNDS010000357">
    <property type="protein sequence ID" value="CAE7197206.1"/>
    <property type="molecule type" value="Genomic_DNA"/>
</dbReference>
<dbReference type="InterPro" id="IPR020471">
    <property type="entry name" value="AKR"/>
</dbReference>
<feature type="compositionally biased region" description="Acidic residues" evidence="5">
    <location>
        <begin position="66"/>
        <end position="82"/>
    </location>
</feature>
<evidence type="ECO:0000256" key="4">
    <source>
        <dbReference type="ARBA" id="ARBA00023180"/>
    </source>
</evidence>
<evidence type="ECO:0000259" key="6">
    <source>
        <dbReference type="PROSITE" id="PS51484"/>
    </source>
</evidence>
<keyword evidence="2" id="KW-0732">Signal</keyword>
<dbReference type="Pfam" id="PF07691">
    <property type="entry name" value="PA14"/>
    <property type="match status" value="1"/>
</dbReference>
<dbReference type="Pfam" id="PF10162">
    <property type="entry name" value="G8"/>
    <property type="match status" value="2"/>
</dbReference>
<dbReference type="CDD" id="cd19071">
    <property type="entry name" value="AKR_AKR1-5-like"/>
    <property type="match status" value="1"/>
</dbReference>
<dbReference type="SUPFAM" id="SSF81296">
    <property type="entry name" value="E set domains"/>
    <property type="match status" value="2"/>
</dbReference>
<dbReference type="SUPFAM" id="SSF51430">
    <property type="entry name" value="NAD(P)-linked oxidoreductase"/>
    <property type="match status" value="1"/>
</dbReference>